<evidence type="ECO:0000313" key="9">
    <source>
        <dbReference type="EMBL" id="QJD28738.1"/>
    </source>
</evidence>
<evidence type="ECO:0000256" key="2">
    <source>
        <dbReference type="ARBA" id="ARBA00022737"/>
    </source>
</evidence>
<proteinExistence type="predicted"/>
<evidence type="ECO:0000256" key="6">
    <source>
        <dbReference type="SAM" id="Phobius"/>
    </source>
</evidence>
<evidence type="ECO:0000313" key="10">
    <source>
        <dbReference type="Proteomes" id="UP000503004"/>
    </source>
</evidence>
<dbReference type="SMART" id="SM00028">
    <property type="entry name" value="TPR"/>
    <property type="match status" value="2"/>
</dbReference>
<dbReference type="InterPro" id="IPR051263">
    <property type="entry name" value="C-type_cytochrome_biogenesis"/>
</dbReference>
<dbReference type="InterPro" id="IPR019734">
    <property type="entry name" value="TPR_rpt"/>
</dbReference>
<reference evidence="10" key="1">
    <citation type="submission" date="2019-12" db="EMBL/GenBank/DDBJ databases">
        <authorList>
            <person name="Awala S.I."/>
            <person name="Rhee S.K."/>
        </authorList>
    </citation>
    <scope>NUCLEOTIDE SEQUENCE [LARGE SCALE GENOMIC DNA]</scope>
    <source>
        <strain evidence="10">IM1</strain>
    </source>
</reference>
<dbReference type="GO" id="GO:0017004">
    <property type="term" value="P:cytochrome complex assembly"/>
    <property type="evidence" value="ECO:0007669"/>
    <property type="project" value="UniProtKB-KW"/>
</dbReference>
<dbReference type="Proteomes" id="UP000503004">
    <property type="component" value="Chromosome"/>
</dbReference>
<keyword evidence="3" id="KW-0201">Cytochrome c-type biogenesis</keyword>
<dbReference type="PANTHER" id="PTHR47870">
    <property type="entry name" value="CYTOCHROME C-TYPE BIOGENESIS PROTEIN CCMH"/>
    <property type="match status" value="1"/>
</dbReference>
<dbReference type="AlphaFoldDB" id="A0A858Q4J5"/>
<feature type="domain" description="Cytochrome c-type biogenesis protein H Ig-like" evidence="7">
    <location>
        <begin position="296"/>
        <end position="402"/>
    </location>
</feature>
<evidence type="ECO:0000259" key="7">
    <source>
        <dbReference type="Pfam" id="PF23892"/>
    </source>
</evidence>
<dbReference type="InterPro" id="IPR056412">
    <property type="entry name" value="Ig_CycH"/>
</dbReference>
<feature type="transmembrane region" description="Helical" evidence="6">
    <location>
        <begin position="91"/>
        <end position="111"/>
    </location>
</feature>
<dbReference type="GO" id="GO:0030313">
    <property type="term" value="C:cell envelope"/>
    <property type="evidence" value="ECO:0007669"/>
    <property type="project" value="UniProtKB-SubCell"/>
</dbReference>
<protein>
    <submittedName>
        <fullName evidence="9">C-type cytochrome biogenesis protein CcmI</fullName>
    </submittedName>
</protein>
<dbReference type="RefSeq" id="WP_169601574.1">
    <property type="nucleotide sequence ID" value="NZ_CP046565.1"/>
</dbReference>
<keyword evidence="6" id="KW-0812">Transmembrane</keyword>
<dbReference type="Gene3D" id="1.25.40.10">
    <property type="entry name" value="Tetratricopeptide repeat domain"/>
    <property type="match status" value="1"/>
</dbReference>
<evidence type="ECO:0000256" key="5">
    <source>
        <dbReference type="PROSITE-ProRule" id="PRU00339"/>
    </source>
</evidence>
<organism evidence="9 10">
    <name type="scientific">Methylococcus geothermalis</name>
    <dbReference type="NCBI Taxonomy" id="2681310"/>
    <lineage>
        <taxon>Bacteria</taxon>
        <taxon>Pseudomonadati</taxon>
        <taxon>Pseudomonadota</taxon>
        <taxon>Gammaproteobacteria</taxon>
        <taxon>Methylococcales</taxon>
        <taxon>Methylococcaceae</taxon>
        <taxon>Methylococcus</taxon>
    </lineage>
</organism>
<dbReference type="InterPro" id="IPR056413">
    <property type="entry name" value="TPR_CcmH_CycH"/>
</dbReference>
<dbReference type="InterPro" id="IPR017560">
    <property type="entry name" value="Cyt_c_biogenesis_CcmI"/>
</dbReference>
<dbReference type="EMBL" id="CP046565">
    <property type="protein sequence ID" value="QJD28738.1"/>
    <property type="molecule type" value="Genomic_DNA"/>
</dbReference>
<feature type="domain" description="Cytochrome c-type biogenesis protein H TPR" evidence="8">
    <location>
        <begin position="136"/>
        <end position="260"/>
    </location>
</feature>
<evidence type="ECO:0000256" key="4">
    <source>
        <dbReference type="ARBA" id="ARBA00022803"/>
    </source>
</evidence>
<accession>A0A858Q4J5</accession>
<dbReference type="SUPFAM" id="SSF48452">
    <property type="entry name" value="TPR-like"/>
    <property type="match status" value="1"/>
</dbReference>
<keyword evidence="2" id="KW-0677">Repeat</keyword>
<dbReference type="KEGG" id="metu:GNH96_01315"/>
<keyword evidence="4 5" id="KW-0802">TPR repeat</keyword>
<dbReference type="InterPro" id="IPR011990">
    <property type="entry name" value="TPR-like_helical_dom_sf"/>
</dbReference>
<sequence>MTSFWVLAAALLLAGYGFFLPALLGQKSAPGVDRARLNWLIHRQKREELAAEAGDGKAAELLGDDVDRDLLADLAATEAKPRRQEPEAGKTALIVVLTALPLAILALYGGLGRMDLIAARPAAVAAAEPGMAAGDLQARIEQLSKRLQQQPNDLDGWLLLGRSLLAVQQMDKAVQAYEFAMKLAPDNPDVQALYAQALGEANQGSLQGRPTEIIDGILQRHPNHMHGLWLAGLAAAEREDKAKAVEYWKKLRSLLPADGEQTRQLDGYIAELEGGTPPQAKTASTARAEGEAGKSIRVKVTLDAKLKGQASPNDVVFVFARAAEGPPMPLAISRKKVSDLPAEITLNDGMAMAPGMKLSSFPRIVIGARVSKTGNAMPAPGDLQGLTSPVEAQDGGSYAVEIGQVVN</sequence>
<dbReference type="PROSITE" id="PS50005">
    <property type="entry name" value="TPR"/>
    <property type="match status" value="1"/>
</dbReference>
<dbReference type="Pfam" id="PF23892">
    <property type="entry name" value="Ig_CycH"/>
    <property type="match status" value="1"/>
</dbReference>
<keyword evidence="10" id="KW-1185">Reference proteome</keyword>
<keyword evidence="6" id="KW-1133">Transmembrane helix</keyword>
<evidence type="ECO:0000256" key="1">
    <source>
        <dbReference type="ARBA" id="ARBA00004196"/>
    </source>
</evidence>
<feature type="repeat" description="TPR" evidence="5">
    <location>
        <begin position="154"/>
        <end position="187"/>
    </location>
</feature>
<keyword evidence="6" id="KW-0472">Membrane</keyword>
<comment type="subcellular location">
    <subcellularLocation>
        <location evidence="1">Cell envelope</location>
    </subcellularLocation>
</comment>
<dbReference type="Pfam" id="PF23914">
    <property type="entry name" value="TPR_CcmH_CycH"/>
    <property type="match status" value="1"/>
</dbReference>
<gene>
    <name evidence="9" type="primary">ccmI</name>
    <name evidence="9" type="ORF">GNH96_01315</name>
</gene>
<dbReference type="NCBIfam" id="TIGR03142">
    <property type="entry name" value="cytochro_ccmI"/>
    <property type="match status" value="1"/>
</dbReference>
<evidence type="ECO:0000256" key="3">
    <source>
        <dbReference type="ARBA" id="ARBA00022748"/>
    </source>
</evidence>
<dbReference type="PANTHER" id="PTHR47870:SF1">
    <property type="entry name" value="CYTOCHROME C-TYPE BIOGENESIS PROTEIN CCMH"/>
    <property type="match status" value="1"/>
</dbReference>
<name>A0A858Q4J5_9GAMM</name>
<evidence type="ECO:0000259" key="8">
    <source>
        <dbReference type="Pfam" id="PF23914"/>
    </source>
</evidence>